<dbReference type="GO" id="GO:0015074">
    <property type="term" value="P:DNA integration"/>
    <property type="evidence" value="ECO:0007669"/>
    <property type="project" value="UniProtKB-KW"/>
</dbReference>
<feature type="compositionally biased region" description="Basic and acidic residues" evidence="4">
    <location>
        <begin position="357"/>
        <end position="366"/>
    </location>
</feature>
<evidence type="ECO:0000256" key="2">
    <source>
        <dbReference type="ARBA" id="ARBA00023125"/>
    </source>
</evidence>
<dbReference type="InterPro" id="IPR013762">
    <property type="entry name" value="Integrase-like_cat_sf"/>
</dbReference>
<dbReference type="GO" id="GO:0003677">
    <property type="term" value="F:DNA binding"/>
    <property type="evidence" value="ECO:0007669"/>
    <property type="project" value="UniProtKB-KW"/>
</dbReference>
<dbReference type="Gene3D" id="1.10.443.10">
    <property type="entry name" value="Intergrase catalytic core"/>
    <property type="match status" value="1"/>
</dbReference>
<organism evidence="6 7">
    <name type="scientific">Haloarcula hispanica</name>
    <dbReference type="NCBI Taxonomy" id="51589"/>
    <lineage>
        <taxon>Archaea</taxon>
        <taxon>Methanobacteriati</taxon>
        <taxon>Methanobacteriota</taxon>
        <taxon>Stenosarchaea group</taxon>
        <taxon>Halobacteria</taxon>
        <taxon>Halobacteriales</taxon>
        <taxon>Haloarculaceae</taxon>
        <taxon>Haloarcula</taxon>
    </lineage>
</organism>
<dbReference type="InterPro" id="IPR010998">
    <property type="entry name" value="Integrase_recombinase_N"/>
</dbReference>
<evidence type="ECO:0000313" key="7">
    <source>
        <dbReference type="Proteomes" id="UP000326244"/>
    </source>
</evidence>
<dbReference type="Pfam" id="PF00589">
    <property type="entry name" value="Phage_integrase"/>
    <property type="match status" value="1"/>
</dbReference>
<feature type="region of interest" description="Disordered" evidence="4">
    <location>
        <begin position="342"/>
        <end position="366"/>
    </location>
</feature>
<evidence type="ECO:0000256" key="3">
    <source>
        <dbReference type="ARBA" id="ARBA00023172"/>
    </source>
</evidence>
<evidence type="ECO:0000313" key="6">
    <source>
        <dbReference type="EMBL" id="KAA9411104.1"/>
    </source>
</evidence>
<proteinExistence type="predicted"/>
<dbReference type="PANTHER" id="PTHR30349">
    <property type="entry name" value="PHAGE INTEGRASE-RELATED"/>
    <property type="match status" value="1"/>
</dbReference>
<keyword evidence="1" id="KW-0229">DNA integration</keyword>
<keyword evidence="3" id="KW-0233">DNA recombination</keyword>
<protein>
    <submittedName>
        <fullName evidence="6">Site-specific integrase</fullName>
    </submittedName>
</protein>
<dbReference type="PANTHER" id="PTHR30349:SF41">
    <property type="entry name" value="INTEGRASE_RECOMBINASE PROTEIN MJ0367-RELATED"/>
    <property type="match status" value="1"/>
</dbReference>
<dbReference type="PROSITE" id="PS51898">
    <property type="entry name" value="TYR_RECOMBINASE"/>
    <property type="match status" value="1"/>
</dbReference>
<feature type="domain" description="Tyr recombinase" evidence="5">
    <location>
        <begin position="165"/>
        <end position="364"/>
    </location>
</feature>
<dbReference type="EMBL" id="RQWK01000001">
    <property type="protein sequence ID" value="KAA9411104.1"/>
    <property type="molecule type" value="Genomic_DNA"/>
</dbReference>
<comment type="caution">
    <text evidence="6">The sequence shown here is derived from an EMBL/GenBank/DDBJ whole genome shotgun (WGS) entry which is preliminary data.</text>
</comment>
<sequence length="366" mass="42675">MTDLEDIRIIPEPTAARLNPRQQEDYRSEREDCLTWLLNVGKTPKKGIGYAKGTIKPRSNRIDQFYRWVWDNYGGYTTNVTPDHAEDYLRHLAQLEASGVHKSNSQKAVQTVLKWRHHVHGIDEWDPSLRFSGDSSSQPRDYLTIEEREKIREASLEYGSVPSYSNLSPAERDRWKAYLAQRFEKPKCEVSPDDWERANGWKIPSIVCTSLDAGLRPIEVARAQTTWVDVDNCLLRIPKEESSKSHDNWTVGITEQTAKILSRWLSERRAYQQYTDTEDLWYTRQANSYRSSALKRVLERLCEIADIDTEGRQMSWYAIRHSVGTYMTREEDLAAAQAQLRHKSPETTMQYDQTPVENRRDALNRM</sequence>
<reference evidence="6 7" key="1">
    <citation type="submission" date="2018-11" db="EMBL/GenBank/DDBJ databases">
        <title>Genomic analysis of Haloarcula hispanica CBA1121.</title>
        <authorList>
            <person name="Kim Y.B."/>
            <person name="Roh S.W."/>
        </authorList>
    </citation>
    <scope>NUCLEOTIDE SEQUENCE [LARGE SCALE GENOMIC DNA]</scope>
    <source>
        <strain evidence="6 7">CBA1121</strain>
    </source>
</reference>
<evidence type="ECO:0000256" key="1">
    <source>
        <dbReference type="ARBA" id="ARBA00022908"/>
    </source>
</evidence>
<dbReference type="RefSeq" id="WP_151103905.1">
    <property type="nucleotide sequence ID" value="NZ_RQWK01000001.1"/>
</dbReference>
<dbReference type="CDD" id="cd00397">
    <property type="entry name" value="DNA_BRE_C"/>
    <property type="match status" value="1"/>
</dbReference>
<keyword evidence="2" id="KW-0238">DNA-binding</keyword>
<dbReference type="InterPro" id="IPR002104">
    <property type="entry name" value="Integrase_catalytic"/>
</dbReference>
<name>A0A5J5LP77_HALHI</name>
<dbReference type="SUPFAM" id="SSF56349">
    <property type="entry name" value="DNA breaking-rejoining enzymes"/>
    <property type="match status" value="1"/>
</dbReference>
<dbReference type="GO" id="GO:0006310">
    <property type="term" value="P:DNA recombination"/>
    <property type="evidence" value="ECO:0007669"/>
    <property type="project" value="UniProtKB-KW"/>
</dbReference>
<dbReference type="InterPro" id="IPR011010">
    <property type="entry name" value="DNA_brk_join_enz"/>
</dbReference>
<evidence type="ECO:0000256" key="4">
    <source>
        <dbReference type="SAM" id="MobiDB-lite"/>
    </source>
</evidence>
<dbReference type="Proteomes" id="UP000326244">
    <property type="component" value="Unassembled WGS sequence"/>
</dbReference>
<feature type="compositionally biased region" description="Polar residues" evidence="4">
    <location>
        <begin position="346"/>
        <end position="356"/>
    </location>
</feature>
<dbReference type="AlphaFoldDB" id="A0A5J5LP77"/>
<dbReference type="InterPro" id="IPR050090">
    <property type="entry name" value="Tyrosine_recombinase_XerCD"/>
</dbReference>
<evidence type="ECO:0000259" key="5">
    <source>
        <dbReference type="PROSITE" id="PS51898"/>
    </source>
</evidence>
<dbReference type="Gene3D" id="1.10.150.130">
    <property type="match status" value="1"/>
</dbReference>
<accession>A0A5J5LP77</accession>
<gene>
    <name evidence="6" type="ORF">EGO51_15300</name>
</gene>